<evidence type="ECO:0000313" key="4">
    <source>
        <dbReference type="Proteomes" id="UP000605676"/>
    </source>
</evidence>
<dbReference type="PANTHER" id="PTHR33393">
    <property type="entry name" value="POLYGLUTAMINE SYNTHESIS ACCESSORY PROTEIN RV0574C-RELATED"/>
    <property type="match status" value="1"/>
</dbReference>
<dbReference type="SMART" id="SM00854">
    <property type="entry name" value="PGA_cap"/>
    <property type="match status" value="1"/>
</dbReference>
<dbReference type="Proteomes" id="UP000605676">
    <property type="component" value="Unassembled WGS sequence"/>
</dbReference>
<dbReference type="CDD" id="cd07381">
    <property type="entry name" value="MPP_CapA"/>
    <property type="match status" value="1"/>
</dbReference>
<dbReference type="PANTHER" id="PTHR33393:SF12">
    <property type="entry name" value="CAPSULE BIOSYNTHESIS PROTEIN CAPA"/>
    <property type="match status" value="1"/>
</dbReference>
<feature type="domain" description="Capsule synthesis protein CapA" evidence="2">
    <location>
        <begin position="24"/>
        <end position="269"/>
    </location>
</feature>
<sequence length="384" mass="43400">MRYILLILTIFVIKAQSQEKETLTMVFMGDVMGHDSQINSARIGSSNKYDYNSCFRYIKDDIKSADLAIANLEVTLAGEPYKGYPTFSSPDTIADALKHAGIDALVMANNHCVDRKKYGLERTCDVLDLKGIPRTGVFKDSLDKVKNNPLILEAKGFKIAVLNYTYGTNGIRVQSPNIVNQLDTTNMADDITLAKRRGVDEIVVCTHWGWEYQTKPNPEQKKLTAFLQSKGVNIIIGSHPHVLQPMKVSSDNKNPQLVAYSMGNFISNQRPKPRDGAALLFVKITKEKGVTKVTNAEYQLTWVYTPVKAGKKHFYVLPAQRHKDDDWIEEKARNRMKEYLSEARDILKYNLGVKERIFTISNQELQGMQMPAFSIKTPSKIQTN</sequence>
<proteinExistence type="inferred from homology"/>
<reference evidence="3 4" key="1">
    <citation type="submission" date="2021-01" db="EMBL/GenBank/DDBJ databases">
        <title>Carboxyliciviraga sp.nov., isolated from coastal sediments.</title>
        <authorList>
            <person name="Lu D."/>
            <person name="Zhang T."/>
        </authorList>
    </citation>
    <scope>NUCLEOTIDE SEQUENCE [LARGE SCALE GENOMIC DNA]</scope>
    <source>
        <strain evidence="3 4">N1Y132</strain>
    </source>
</reference>
<dbReference type="InterPro" id="IPR019079">
    <property type="entry name" value="Capsule_synth_CapA"/>
</dbReference>
<dbReference type="SUPFAM" id="SSF56300">
    <property type="entry name" value="Metallo-dependent phosphatases"/>
    <property type="match status" value="1"/>
</dbReference>
<dbReference type="RefSeq" id="WP_200466709.1">
    <property type="nucleotide sequence ID" value="NZ_JAENRR010000071.1"/>
</dbReference>
<organism evidence="3 4">
    <name type="scientific">Carboxylicivirga marina</name>
    <dbReference type="NCBI Taxonomy" id="2800988"/>
    <lineage>
        <taxon>Bacteria</taxon>
        <taxon>Pseudomonadati</taxon>
        <taxon>Bacteroidota</taxon>
        <taxon>Bacteroidia</taxon>
        <taxon>Marinilabiliales</taxon>
        <taxon>Marinilabiliaceae</taxon>
        <taxon>Carboxylicivirga</taxon>
    </lineage>
</organism>
<dbReference type="Gene3D" id="3.60.21.10">
    <property type="match status" value="1"/>
</dbReference>
<evidence type="ECO:0000259" key="2">
    <source>
        <dbReference type="SMART" id="SM00854"/>
    </source>
</evidence>
<evidence type="ECO:0000256" key="1">
    <source>
        <dbReference type="ARBA" id="ARBA00005662"/>
    </source>
</evidence>
<dbReference type="Pfam" id="PF09587">
    <property type="entry name" value="PGA_cap"/>
    <property type="match status" value="1"/>
</dbReference>
<dbReference type="InterPro" id="IPR052169">
    <property type="entry name" value="CW_Biosynth-Accessory"/>
</dbReference>
<keyword evidence="4" id="KW-1185">Reference proteome</keyword>
<protein>
    <submittedName>
        <fullName evidence="3">CapA family protein</fullName>
    </submittedName>
</protein>
<dbReference type="InterPro" id="IPR029052">
    <property type="entry name" value="Metallo-depent_PP-like"/>
</dbReference>
<evidence type="ECO:0000313" key="3">
    <source>
        <dbReference type="EMBL" id="MBK3519491.1"/>
    </source>
</evidence>
<dbReference type="EMBL" id="JAENRR010000071">
    <property type="protein sequence ID" value="MBK3519491.1"/>
    <property type="molecule type" value="Genomic_DNA"/>
</dbReference>
<name>A0ABS1HPH2_9BACT</name>
<gene>
    <name evidence="3" type="ORF">JIV24_19245</name>
</gene>
<comment type="similarity">
    <text evidence="1">Belongs to the CapA family.</text>
</comment>
<comment type="caution">
    <text evidence="3">The sequence shown here is derived from an EMBL/GenBank/DDBJ whole genome shotgun (WGS) entry which is preliminary data.</text>
</comment>
<accession>A0ABS1HPH2</accession>